<feature type="region of interest" description="Disordered" evidence="1">
    <location>
        <begin position="142"/>
        <end position="209"/>
    </location>
</feature>
<dbReference type="AlphaFoldDB" id="A0AAX4P074"/>
<protein>
    <submittedName>
        <fullName evidence="3">cAMP-dependent protein kinase</fullName>
    </submittedName>
</protein>
<dbReference type="PANTHER" id="PTHR23011:SF28">
    <property type="entry name" value="CYCLIC NUCLEOTIDE-BINDING DOMAIN CONTAINING PROTEIN"/>
    <property type="match status" value="1"/>
</dbReference>
<dbReference type="SMART" id="SM00100">
    <property type="entry name" value="cNMP"/>
    <property type="match status" value="2"/>
</dbReference>
<organism evidence="3 4">
    <name type="scientific">Chloropicon roscoffensis</name>
    <dbReference type="NCBI Taxonomy" id="1461544"/>
    <lineage>
        <taxon>Eukaryota</taxon>
        <taxon>Viridiplantae</taxon>
        <taxon>Chlorophyta</taxon>
        <taxon>Chloropicophyceae</taxon>
        <taxon>Chloropicales</taxon>
        <taxon>Chloropicaceae</taxon>
        <taxon>Chloropicon</taxon>
    </lineage>
</organism>
<name>A0AAX4P074_9CHLO</name>
<dbReference type="PRINTS" id="PR00103">
    <property type="entry name" value="CAMPKINASE"/>
</dbReference>
<evidence type="ECO:0000259" key="2">
    <source>
        <dbReference type="PROSITE" id="PS50042"/>
    </source>
</evidence>
<dbReference type="InterPro" id="IPR018490">
    <property type="entry name" value="cNMP-bd_dom_sf"/>
</dbReference>
<dbReference type="SUPFAM" id="SSF51206">
    <property type="entry name" value="cAMP-binding domain-like"/>
    <property type="match status" value="2"/>
</dbReference>
<dbReference type="InterPro" id="IPR014710">
    <property type="entry name" value="RmlC-like_jellyroll"/>
</dbReference>
<evidence type="ECO:0000256" key="1">
    <source>
        <dbReference type="SAM" id="MobiDB-lite"/>
    </source>
</evidence>
<feature type="compositionally biased region" description="Polar residues" evidence="1">
    <location>
        <begin position="1148"/>
        <end position="1177"/>
    </location>
</feature>
<dbReference type="Proteomes" id="UP001472866">
    <property type="component" value="Chromosome 01"/>
</dbReference>
<dbReference type="Pfam" id="PF00027">
    <property type="entry name" value="cNMP_binding"/>
    <property type="match status" value="2"/>
</dbReference>
<feature type="region of interest" description="Disordered" evidence="1">
    <location>
        <begin position="1"/>
        <end position="125"/>
    </location>
</feature>
<keyword evidence="4" id="KW-1185">Reference proteome</keyword>
<reference evidence="3 4" key="1">
    <citation type="submission" date="2024-03" db="EMBL/GenBank/DDBJ databases">
        <title>Complete genome sequence of the green alga Chloropicon roscoffensis RCC1871.</title>
        <authorList>
            <person name="Lemieux C."/>
            <person name="Pombert J.-F."/>
            <person name="Otis C."/>
            <person name="Turmel M."/>
        </authorList>
    </citation>
    <scope>NUCLEOTIDE SEQUENCE [LARGE SCALE GENOMIC DNA]</scope>
    <source>
        <strain evidence="3 4">RCC1871</strain>
    </source>
</reference>
<feature type="compositionally biased region" description="Gly residues" evidence="1">
    <location>
        <begin position="195"/>
        <end position="205"/>
    </location>
</feature>
<proteinExistence type="predicted"/>
<feature type="compositionally biased region" description="Low complexity" evidence="1">
    <location>
        <begin position="518"/>
        <end position="537"/>
    </location>
</feature>
<feature type="compositionally biased region" description="Low complexity" evidence="1">
    <location>
        <begin position="50"/>
        <end position="62"/>
    </location>
</feature>
<dbReference type="PROSITE" id="PS50042">
    <property type="entry name" value="CNMP_BINDING_3"/>
    <property type="match status" value="3"/>
</dbReference>
<dbReference type="InterPro" id="IPR018488">
    <property type="entry name" value="cNMP-bd_CS"/>
</dbReference>
<feature type="compositionally biased region" description="Basic and acidic residues" evidence="1">
    <location>
        <begin position="854"/>
        <end position="865"/>
    </location>
</feature>
<feature type="region of interest" description="Disordered" evidence="1">
    <location>
        <begin position="1147"/>
        <end position="1191"/>
    </location>
</feature>
<feature type="compositionally biased region" description="Acidic residues" evidence="1">
    <location>
        <begin position="569"/>
        <end position="589"/>
    </location>
</feature>
<evidence type="ECO:0000313" key="3">
    <source>
        <dbReference type="EMBL" id="WZN59331.1"/>
    </source>
</evidence>
<feature type="compositionally biased region" description="Acidic residues" evidence="1">
    <location>
        <begin position="505"/>
        <end position="515"/>
    </location>
</feature>
<sequence>MFSIQEGEEDASAKEVEKMKQASATKARKKSGGGLLAAESIAEDPEGESEAGPAPEPEVAPAGEKKERRERRKSSKVATPSDANGGDDEAAPQNLHPARRRRERAIGILPNIEENNRTAKSLWSKGKMKLNAVRGFGGLSKLKAAAQAASSGQDASTPSASSSSSTGGDVGHPGSDGAPKMSMRKRESVVYGQGAEEGGGGVDLGGGRRRTSLMDFANATGLGGGEGSRRQSMMQAPGHLAGGGSRRVSMMGRRESSMMLPNQMGGKRESVMYGKRESVMMHRQSVFGVTGDMDPTSRMSKRQSSVFLQSEFEQEMRRREKEAKQHKAIKIMDEEEVKKHERAKAERLAQRDDVLTHNERVRRIIAKWKMREVQSMFLSWKRYTKKMSKARKAEKDIAPFLAVLAKESWERDEKDVDLLYSFVRKIKFFTELEENMSRDLCKMFKLEEYDEDEIVVRQGDEGDSFYIILYGSVSIWLEPKEDLESGSEGEGSMGSGFTGESGEYSGEEEGEEDGEGGAASRSNSVSSASGESTSESSSSEDEAQAMEKLVARSKEIENRRPEAQQQQPEGEDEGEGEGEDDEGGSEDEEGGRILLCTRGPGDSFGELSLLKNQPRAATVQTDEPTFFVVIDKPDYDRTIKTRHQRKILDKVDFLCRLSIFQKSTISELAEFVCYLSEVDHPRNKIILAQGDDASNVHFVVRGTVQVIKSVAMKGKGQDQQFGHALLGVYGPGTFFGHNAILMKSDQPYSVVTVVETTTYVLSLHDFFLRLNSLTLQIIKESLHDNLTDEQTQTCITQHLTSSQHRKTLIKHTLPSKSPKVNSHTSAFRNYDIMRKKSSELNAKFQRKGNGRRGGKQEQKRKKIEDLLGDDEETEKIEDMTVKYGLAAASDALKDKTHDLAKFIAARTNFHNTERKKEAGKDEPSRPRKVTDLRIEELIDHNETFMDFTTDCALLVGKIIAEDENALIPHELMDSVFECCNKVARDFHLVFLRWSTNSFRLISEPIHTSREKLSSKEMLIKIADSALQINKCIEKYNDENYDQQEMMYENAAGIAYGSAFLRKNTKSKEICDIEGQVFDISAELCAESTFLGGVRCNEDIYEQLQLTHSLIMSGSEFVLDARLEVSVDQAAGYSHYSGLQDDPVEVTELSDQGGQAESNLGSRQRKQSNSLRLTNAASGASPGLGSRRSSKKSSKYNLLTAAISHSFKKTRSSLNVSIDEKARKNSFRLPSLVER</sequence>
<dbReference type="GO" id="GO:0016301">
    <property type="term" value="F:kinase activity"/>
    <property type="evidence" value="ECO:0007669"/>
    <property type="project" value="UniProtKB-KW"/>
</dbReference>
<dbReference type="CDD" id="cd00038">
    <property type="entry name" value="CAP_ED"/>
    <property type="match status" value="2"/>
</dbReference>
<keyword evidence="3" id="KW-0808">Transferase</keyword>
<dbReference type="PROSITE" id="PS00888">
    <property type="entry name" value="CNMP_BINDING_1"/>
    <property type="match status" value="1"/>
</dbReference>
<dbReference type="InterPro" id="IPR000595">
    <property type="entry name" value="cNMP-bd_dom"/>
</dbReference>
<feature type="compositionally biased region" description="Basic and acidic residues" evidence="1">
    <location>
        <begin position="549"/>
        <end position="562"/>
    </location>
</feature>
<feature type="domain" description="Cyclic nucleotide-binding" evidence="2">
    <location>
        <begin position="586"/>
        <end position="656"/>
    </location>
</feature>
<keyword evidence="3" id="KW-0418">Kinase</keyword>
<dbReference type="EMBL" id="CP151501">
    <property type="protein sequence ID" value="WZN59331.1"/>
    <property type="molecule type" value="Genomic_DNA"/>
</dbReference>
<dbReference type="PROSITE" id="PS00889">
    <property type="entry name" value="CNMP_BINDING_2"/>
    <property type="match status" value="1"/>
</dbReference>
<feature type="compositionally biased region" description="Basic and acidic residues" evidence="1">
    <location>
        <begin position="11"/>
        <end position="20"/>
    </location>
</feature>
<feature type="region of interest" description="Disordered" evidence="1">
    <location>
        <begin position="839"/>
        <end position="866"/>
    </location>
</feature>
<feature type="compositionally biased region" description="Basic residues" evidence="1">
    <location>
        <begin position="844"/>
        <end position="853"/>
    </location>
</feature>
<evidence type="ECO:0000313" key="4">
    <source>
        <dbReference type="Proteomes" id="UP001472866"/>
    </source>
</evidence>
<feature type="region of interest" description="Disordered" evidence="1">
    <location>
        <begin position="482"/>
        <end position="597"/>
    </location>
</feature>
<feature type="compositionally biased region" description="Acidic residues" evidence="1">
    <location>
        <begin position="1"/>
        <end position="10"/>
    </location>
</feature>
<dbReference type="PANTHER" id="PTHR23011">
    <property type="entry name" value="CYCLIC NUCLEOTIDE-BINDING DOMAIN CONTAINING PROTEIN"/>
    <property type="match status" value="1"/>
</dbReference>
<accession>A0AAX4P074</accession>
<feature type="domain" description="Cyclic nucleotide-binding" evidence="2">
    <location>
        <begin position="659"/>
        <end position="766"/>
    </location>
</feature>
<feature type="compositionally biased region" description="Gly residues" evidence="1">
    <location>
        <begin position="488"/>
        <end position="499"/>
    </location>
</feature>
<dbReference type="Gene3D" id="2.60.120.10">
    <property type="entry name" value="Jelly Rolls"/>
    <property type="match status" value="2"/>
</dbReference>
<feature type="domain" description="Cyclic nucleotide-binding" evidence="2">
    <location>
        <begin position="428"/>
        <end position="475"/>
    </location>
</feature>
<feature type="compositionally biased region" description="Low complexity" evidence="1">
    <location>
        <begin position="142"/>
        <end position="167"/>
    </location>
</feature>
<gene>
    <name evidence="3" type="ORF">HKI87_01g08570</name>
</gene>
<feature type="region of interest" description="Disordered" evidence="1">
    <location>
        <begin position="222"/>
        <end position="246"/>
    </location>
</feature>